<evidence type="ECO:0000313" key="6">
    <source>
        <dbReference type="EMBL" id="QHC02394.1"/>
    </source>
</evidence>
<evidence type="ECO:0000256" key="1">
    <source>
        <dbReference type="ARBA" id="ARBA00023015"/>
    </source>
</evidence>
<dbReference type="SUPFAM" id="SSF46689">
    <property type="entry name" value="Homeodomain-like"/>
    <property type="match status" value="1"/>
</dbReference>
<dbReference type="KEGG" id="eke:EK0264_10740"/>
<dbReference type="InterPro" id="IPR001647">
    <property type="entry name" value="HTH_TetR"/>
</dbReference>
<dbReference type="Gene3D" id="1.10.357.10">
    <property type="entry name" value="Tetracycline Repressor, domain 2"/>
    <property type="match status" value="1"/>
</dbReference>
<dbReference type="PANTHER" id="PTHR30055">
    <property type="entry name" value="HTH-TYPE TRANSCRIPTIONAL REGULATOR RUTR"/>
    <property type="match status" value="1"/>
</dbReference>
<accession>A0A7L4YU34</accession>
<keyword evidence="1" id="KW-0805">Transcription regulation</keyword>
<dbReference type="PRINTS" id="PR00455">
    <property type="entry name" value="HTHTETR"/>
</dbReference>
<proteinExistence type="predicted"/>
<protein>
    <submittedName>
        <fullName evidence="6">TetR family transcriptional regulator</fullName>
    </submittedName>
</protein>
<name>A0A7L4YU34_9ACTN</name>
<dbReference type="EMBL" id="CP047156">
    <property type="protein sequence ID" value="QHC02394.1"/>
    <property type="molecule type" value="Genomic_DNA"/>
</dbReference>
<dbReference type="InterPro" id="IPR009057">
    <property type="entry name" value="Homeodomain-like_sf"/>
</dbReference>
<dbReference type="PROSITE" id="PS01081">
    <property type="entry name" value="HTH_TETR_1"/>
    <property type="match status" value="1"/>
</dbReference>
<evidence type="ECO:0000259" key="5">
    <source>
        <dbReference type="PROSITE" id="PS50977"/>
    </source>
</evidence>
<dbReference type="PROSITE" id="PS50977">
    <property type="entry name" value="HTH_TETR_2"/>
    <property type="match status" value="1"/>
</dbReference>
<dbReference type="OrthoDB" id="3213419at2"/>
<gene>
    <name evidence="6" type="ORF">EK0264_10740</name>
</gene>
<feature type="domain" description="HTH tetR-type" evidence="5">
    <location>
        <begin position="15"/>
        <end position="75"/>
    </location>
</feature>
<feature type="DNA-binding region" description="H-T-H motif" evidence="4">
    <location>
        <begin position="38"/>
        <end position="57"/>
    </location>
</feature>
<dbReference type="PANTHER" id="PTHR30055:SF234">
    <property type="entry name" value="HTH-TYPE TRANSCRIPTIONAL REGULATOR BETI"/>
    <property type="match status" value="1"/>
</dbReference>
<dbReference type="GO" id="GO:0003700">
    <property type="term" value="F:DNA-binding transcription factor activity"/>
    <property type="evidence" value="ECO:0007669"/>
    <property type="project" value="TreeGrafter"/>
</dbReference>
<reference evidence="6 7" key="1">
    <citation type="journal article" date="2018" name="Int. J. Syst. Evol. Microbiol.">
        <title>Epidermidibacterium keratini gen. nov., sp. nov., a member of the family Sporichthyaceae, isolated from keratin epidermis.</title>
        <authorList>
            <person name="Lee D.G."/>
            <person name="Trujillo M.E."/>
            <person name="Kang S."/>
            <person name="Nam J.J."/>
            <person name="Kim Y.J."/>
        </authorList>
    </citation>
    <scope>NUCLEOTIDE SEQUENCE [LARGE SCALE GENOMIC DNA]</scope>
    <source>
        <strain evidence="6 7">EPI-7</strain>
    </source>
</reference>
<evidence type="ECO:0000256" key="3">
    <source>
        <dbReference type="ARBA" id="ARBA00023163"/>
    </source>
</evidence>
<organism evidence="6 7">
    <name type="scientific">Epidermidibacterium keratini</name>
    <dbReference type="NCBI Taxonomy" id="1891644"/>
    <lineage>
        <taxon>Bacteria</taxon>
        <taxon>Bacillati</taxon>
        <taxon>Actinomycetota</taxon>
        <taxon>Actinomycetes</taxon>
        <taxon>Sporichthyales</taxon>
        <taxon>Sporichthyaceae</taxon>
        <taxon>Epidermidibacterium</taxon>
    </lineage>
</organism>
<evidence type="ECO:0000313" key="7">
    <source>
        <dbReference type="Proteomes" id="UP000463857"/>
    </source>
</evidence>
<evidence type="ECO:0000256" key="4">
    <source>
        <dbReference type="PROSITE-ProRule" id="PRU00335"/>
    </source>
</evidence>
<dbReference type="GO" id="GO:0000976">
    <property type="term" value="F:transcription cis-regulatory region binding"/>
    <property type="evidence" value="ECO:0007669"/>
    <property type="project" value="TreeGrafter"/>
</dbReference>
<keyword evidence="3" id="KW-0804">Transcription</keyword>
<dbReference type="InterPro" id="IPR023772">
    <property type="entry name" value="DNA-bd_HTH_TetR-type_CS"/>
</dbReference>
<dbReference type="InParanoid" id="A0A7L4YU34"/>
<dbReference type="Pfam" id="PF00440">
    <property type="entry name" value="TetR_N"/>
    <property type="match status" value="1"/>
</dbReference>
<dbReference type="AlphaFoldDB" id="A0A7L4YU34"/>
<dbReference type="InterPro" id="IPR050109">
    <property type="entry name" value="HTH-type_TetR-like_transc_reg"/>
</dbReference>
<keyword evidence="7" id="KW-1185">Reference proteome</keyword>
<sequence length="199" mass="21061">MSETPGATAAPSRASVTRTALLDSGRAVFVDLGYVDASVTSIVERAGASVGSLYHHFGGKPDIFIALYEQYEARVSCAAAEAVAAARDAGETDPVELFVHGARGYLRQSRIDKDLAGLFLQGDGPPGFNTLRRRMAAEWVRQNSRLIRADERHNGEALVTVLTTVSGAAGREVAAAEDDAAADVLIEDFCELLARVAAP</sequence>
<dbReference type="Proteomes" id="UP000463857">
    <property type="component" value="Chromosome"/>
</dbReference>
<evidence type="ECO:0000256" key="2">
    <source>
        <dbReference type="ARBA" id="ARBA00023125"/>
    </source>
</evidence>
<keyword evidence="2 4" id="KW-0238">DNA-binding</keyword>